<accession>A0A2N3QMH7</accession>
<comment type="caution">
    <text evidence="2">The sequence shown here is derived from an EMBL/GenBank/DDBJ whole genome shotgun (WGS) entry which is preliminary data.</text>
</comment>
<name>A0A2N3QMH7_9BIFI</name>
<feature type="region of interest" description="Disordered" evidence="1">
    <location>
        <begin position="92"/>
        <end position="118"/>
    </location>
</feature>
<dbReference type="AlphaFoldDB" id="A0A2N3QMH7"/>
<organism evidence="2 3">
    <name type="scientific">Bifidobacterium thermophilum</name>
    <dbReference type="NCBI Taxonomy" id="33905"/>
    <lineage>
        <taxon>Bacteria</taxon>
        <taxon>Bacillati</taxon>
        <taxon>Actinomycetota</taxon>
        <taxon>Actinomycetes</taxon>
        <taxon>Bifidobacteriales</taxon>
        <taxon>Bifidobacteriaceae</taxon>
        <taxon>Bifidobacterium</taxon>
    </lineage>
</organism>
<sequence>MDDREFLAAYGVTPRQVDEAIEENRRQAAARLTAWGYAWAVDDILCDVAVELMNGGLRRWAAYPDRRPLGAFVNTLVGNRLGEWMASERPKYRGGMTHAPGRSHKRVAGQGDGDGVDAADAGAVRARLRREERAAGMGRVCEEDDVAGGPEDTGCAGDRASYQAWAGDPDGPDDDGQDGAGVYLADMRVLKRLVRARYGPAAWDELMRRCTTGRDPSRRLSGEIRHWLESHHAGAAPDIDAYPHMRRVLGSSRATGR</sequence>
<evidence type="ECO:0000313" key="3">
    <source>
        <dbReference type="Proteomes" id="UP000233727"/>
    </source>
</evidence>
<dbReference type="Proteomes" id="UP000233727">
    <property type="component" value="Unassembled WGS sequence"/>
</dbReference>
<proteinExistence type="predicted"/>
<dbReference type="RefSeq" id="WP_101455015.1">
    <property type="nucleotide sequence ID" value="NZ_PCGY01000011.1"/>
</dbReference>
<reference evidence="2 3" key="1">
    <citation type="submission" date="2017-10" db="EMBL/GenBank/DDBJ databases">
        <title>Bifidobacterium genomics.</title>
        <authorList>
            <person name="Lugli G.A."/>
            <person name="Milani C."/>
            <person name="Mancabelli L."/>
        </authorList>
    </citation>
    <scope>NUCLEOTIDE SEQUENCE [LARGE SCALE GENOMIC DNA]</scope>
    <source>
        <strain evidence="2 3">1542B</strain>
    </source>
</reference>
<feature type="region of interest" description="Disordered" evidence="1">
    <location>
        <begin position="143"/>
        <end position="176"/>
    </location>
</feature>
<dbReference type="EMBL" id="PCGY01000011">
    <property type="protein sequence ID" value="PKU92895.1"/>
    <property type="molecule type" value="Genomic_DNA"/>
</dbReference>
<evidence type="ECO:0000313" key="2">
    <source>
        <dbReference type="EMBL" id="PKU92895.1"/>
    </source>
</evidence>
<gene>
    <name evidence="2" type="ORF">CQR47_0745</name>
</gene>
<protein>
    <submittedName>
        <fullName evidence="2">Uncharacterized protein</fullName>
    </submittedName>
</protein>
<evidence type="ECO:0000256" key="1">
    <source>
        <dbReference type="SAM" id="MobiDB-lite"/>
    </source>
</evidence>